<gene>
    <name evidence="4" type="ORF">HNQ64_001642</name>
</gene>
<dbReference type="Proteomes" id="UP000534294">
    <property type="component" value="Unassembled WGS sequence"/>
</dbReference>
<feature type="domain" description="DUF4328" evidence="2">
    <location>
        <begin position="132"/>
        <end position="285"/>
    </location>
</feature>
<evidence type="ECO:0000313" key="5">
    <source>
        <dbReference type="Proteomes" id="UP000534294"/>
    </source>
</evidence>
<comment type="caution">
    <text evidence="4">The sequence shown here is derived from an EMBL/GenBank/DDBJ whole genome shotgun (WGS) entry which is preliminary data.</text>
</comment>
<feature type="transmembrane region" description="Helical" evidence="1">
    <location>
        <begin position="260"/>
        <end position="282"/>
    </location>
</feature>
<evidence type="ECO:0000259" key="3">
    <source>
        <dbReference type="Pfam" id="PF14237"/>
    </source>
</evidence>
<feature type="domain" description="GYF" evidence="3">
    <location>
        <begin position="16"/>
        <end position="49"/>
    </location>
</feature>
<evidence type="ECO:0000256" key="1">
    <source>
        <dbReference type="SAM" id="Phobius"/>
    </source>
</evidence>
<protein>
    <recommendedName>
        <fullName evidence="6">DUF4328 domain-containing protein</fullName>
    </recommendedName>
</protein>
<sequence length="297" mass="33431">MSAIYINTGTGESKIYEEDQARALWLEGQFGEGALYWREGMGEWQPISKLFPPTTVYQPTPAYKSETKYTRENEEATANSLFGETAPYRFTKDPSGLTKFLKVMLWLDLSLMVASLLSDFTQMSMIEKGGFTDAEAEANDARQQVIGIAYLGVFLITGITFLKWIYRANANCHGFGAQGMKFTPGWSVGWYFVPFMNLVRPYQAMREIWQVSSNPKRWQTQEGSGVLPLWWTLWILSSITGQITFRTSMAVTDLPSLKTATIASIVSGIVDIPLTLVAMTLISRIFQKQKALTDQQS</sequence>
<feature type="transmembrane region" description="Helical" evidence="1">
    <location>
        <begin position="145"/>
        <end position="166"/>
    </location>
</feature>
<dbReference type="Pfam" id="PF14219">
    <property type="entry name" value="DUF4328"/>
    <property type="match status" value="1"/>
</dbReference>
<dbReference type="AlphaFoldDB" id="A0A7W8DPQ2"/>
<reference evidence="4 5" key="1">
    <citation type="submission" date="2020-08" db="EMBL/GenBank/DDBJ databases">
        <title>Genomic Encyclopedia of Type Strains, Phase IV (KMG-IV): sequencing the most valuable type-strain genomes for metagenomic binning, comparative biology and taxonomic classification.</title>
        <authorList>
            <person name="Goeker M."/>
        </authorList>
    </citation>
    <scope>NUCLEOTIDE SEQUENCE [LARGE SCALE GENOMIC DNA]</scope>
    <source>
        <strain evidence="4 5">DSM 12251</strain>
    </source>
</reference>
<evidence type="ECO:0008006" key="6">
    <source>
        <dbReference type="Google" id="ProtNLM"/>
    </source>
</evidence>
<dbReference type="RefSeq" id="WP_184207233.1">
    <property type="nucleotide sequence ID" value="NZ_JACHIF010000002.1"/>
</dbReference>
<feature type="transmembrane region" description="Helical" evidence="1">
    <location>
        <begin position="226"/>
        <end position="245"/>
    </location>
</feature>
<dbReference type="Pfam" id="PF14237">
    <property type="entry name" value="GYF_2"/>
    <property type="match status" value="1"/>
</dbReference>
<keyword evidence="5" id="KW-1185">Reference proteome</keyword>
<keyword evidence="1" id="KW-1133">Transmembrane helix</keyword>
<keyword evidence="1" id="KW-0472">Membrane</keyword>
<evidence type="ECO:0000259" key="2">
    <source>
        <dbReference type="Pfam" id="PF14219"/>
    </source>
</evidence>
<dbReference type="InterPro" id="IPR025565">
    <property type="entry name" value="DUF4328"/>
</dbReference>
<dbReference type="InterPro" id="IPR025640">
    <property type="entry name" value="GYF_2"/>
</dbReference>
<evidence type="ECO:0000313" key="4">
    <source>
        <dbReference type="EMBL" id="MBB5037400.1"/>
    </source>
</evidence>
<dbReference type="EMBL" id="JACHIF010000002">
    <property type="protein sequence ID" value="MBB5037400.1"/>
    <property type="molecule type" value="Genomic_DNA"/>
</dbReference>
<organism evidence="4 5">
    <name type="scientific">Prosthecobacter dejongeii</name>
    <dbReference type="NCBI Taxonomy" id="48465"/>
    <lineage>
        <taxon>Bacteria</taxon>
        <taxon>Pseudomonadati</taxon>
        <taxon>Verrucomicrobiota</taxon>
        <taxon>Verrucomicrobiia</taxon>
        <taxon>Verrucomicrobiales</taxon>
        <taxon>Verrucomicrobiaceae</taxon>
        <taxon>Prosthecobacter</taxon>
    </lineage>
</organism>
<name>A0A7W8DPQ2_9BACT</name>
<keyword evidence="1" id="KW-0812">Transmembrane</keyword>
<accession>A0A7W8DPQ2</accession>
<proteinExistence type="predicted"/>